<dbReference type="InterPro" id="IPR003715">
    <property type="entry name" value="Poly_export_N"/>
</dbReference>
<sequence>MNKLTVYLLIFILFVISSCISNKDVVYLQGDKKVITLEQVALKPYRLQISDVLSIKIKALDSKLVEMFNVSNGGQGEASADGLYFDGYTINDHGYIRIPVLGDLQVVGLTLEELRVKIEKQLLSDYFRKEADVFVVVKLGGLRYTINGEIKTPGTKVLLQEKLTILEAIANSGDILITGDKKEVVLIRQLSQGAEIHTLDLTSVDLLKSPFYYIQPNDYIYIKPVKQKNWGLGTNALQSFTTIVSALSLVLTTFLLVKNIK</sequence>
<keyword evidence="2" id="KW-1133">Transmembrane helix</keyword>
<evidence type="ECO:0000313" key="5">
    <source>
        <dbReference type="Proteomes" id="UP000198034"/>
    </source>
</evidence>
<evidence type="ECO:0000256" key="2">
    <source>
        <dbReference type="SAM" id="Phobius"/>
    </source>
</evidence>
<comment type="caution">
    <text evidence="4">The sequence shown here is derived from an EMBL/GenBank/DDBJ whole genome shotgun (WGS) entry which is preliminary data.</text>
</comment>
<name>A0A246GE25_9FLAO</name>
<keyword evidence="4" id="KW-0813">Transport</keyword>
<evidence type="ECO:0000313" key="4">
    <source>
        <dbReference type="EMBL" id="OWP79653.1"/>
    </source>
</evidence>
<gene>
    <name evidence="4" type="ORF">BWK62_01295</name>
</gene>
<dbReference type="PANTHER" id="PTHR33619">
    <property type="entry name" value="POLYSACCHARIDE EXPORT PROTEIN GFCE-RELATED"/>
    <property type="match status" value="1"/>
</dbReference>
<organism evidence="4 5">
    <name type="scientific">Flavobacterium columnare</name>
    <dbReference type="NCBI Taxonomy" id="996"/>
    <lineage>
        <taxon>Bacteria</taxon>
        <taxon>Pseudomonadati</taxon>
        <taxon>Bacteroidota</taxon>
        <taxon>Flavobacteriia</taxon>
        <taxon>Flavobacteriales</taxon>
        <taxon>Flavobacteriaceae</taxon>
        <taxon>Flavobacterium</taxon>
    </lineage>
</organism>
<protein>
    <submittedName>
        <fullName evidence="4">Sugar transporter</fullName>
    </submittedName>
</protein>
<keyword evidence="1" id="KW-0732">Signal</keyword>
<keyword evidence="4" id="KW-0762">Sugar transport</keyword>
<accession>A0A246GE25</accession>
<proteinExistence type="predicted"/>
<dbReference type="PROSITE" id="PS51257">
    <property type="entry name" value="PROKAR_LIPOPROTEIN"/>
    <property type="match status" value="1"/>
</dbReference>
<keyword evidence="2" id="KW-0812">Transmembrane</keyword>
<dbReference type="Gene3D" id="3.10.560.10">
    <property type="entry name" value="Outer membrane lipoprotein wza domain like"/>
    <property type="match status" value="1"/>
</dbReference>
<feature type="transmembrane region" description="Helical" evidence="2">
    <location>
        <begin position="236"/>
        <end position="257"/>
    </location>
</feature>
<dbReference type="GO" id="GO:0015159">
    <property type="term" value="F:polysaccharide transmembrane transporter activity"/>
    <property type="evidence" value="ECO:0007669"/>
    <property type="project" value="InterPro"/>
</dbReference>
<dbReference type="OrthoDB" id="1445882at2"/>
<reference evidence="4 5" key="1">
    <citation type="journal article" date="2017" name="Infect. Genet. Evol.">
        <title>Comparative genome analysis of fish pathogen Flavobacterium columnare reveals extensive sequence diversity within the species.</title>
        <authorList>
            <person name="Kayansamruaj P."/>
            <person name="Dong H.T."/>
            <person name="Hirono I."/>
            <person name="Kondo H."/>
            <person name="Senapin S."/>
            <person name="Rodkhum C."/>
        </authorList>
    </citation>
    <scope>NUCLEOTIDE SEQUENCE [LARGE SCALE GENOMIC DNA]</scope>
    <source>
        <strain evidence="4 5">1214</strain>
    </source>
</reference>
<dbReference type="EMBL" id="MTCY01000002">
    <property type="protein sequence ID" value="OWP79653.1"/>
    <property type="molecule type" value="Genomic_DNA"/>
</dbReference>
<evidence type="ECO:0000256" key="1">
    <source>
        <dbReference type="ARBA" id="ARBA00022729"/>
    </source>
</evidence>
<keyword evidence="2" id="KW-0472">Membrane</keyword>
<dbReference type="Pfam" id="PF02563">
    <property type="entry name" value="Poly_export"/>
    <property type="match status" value="1"/>
</dbReference>
<dbReference type="Proteomes" id="UP000198034">
    <property type="component" value="Unassembled WGS sequence"/>
</dbReference>
<evidence type="ECO:0000259" key="3">
    <source>
        <dbReference type="Pfam" id="PF02563"/>
    </source>
</evidence>
<dbReference type="AlphaFoldDB" id="A0A246GE25"/>
<dbReference type="Gene3D" id="3.30.1950.10">
    <property type="entry name" value="wza like domain"/>
    <property type="match status" value="1"/>
</dbReference>
<dbReference type="PANTHER" id="PTHR33619:SF3">
    <property type="entry name" value="POLYSACCHARIDE EXPORT PROTEIN GFCE-RELATED"/>
    <property type="match status" value="1"/>
</dbReference>
<feature type="domain" description="Polysaccharide export protein N-terminal" evidence="3">
    <location>
        <begin position="43"/>
        <end position="137"/>
    </location>
</feature>
<dbReference type="InterPro" id="IPR049712">
    <property type="entry name" value="Poly_export"/>
</dbReference>